<dbReference type="InterPro" id="IPR016176">
    <property type="entry name" value="Cbl-dep_enz_cat"/>
</dbReference>
<dbReference type="RefSeq" id="WP_281092919.1">
    <property type="nucleotide sequence ID" value="NZ_JARYZI010000001.1"/>
</dbReference>
<dbReference type="Gene3D" id="6.10.250.2220">
    <property type="match status" value="1"/>
</dbReference>
<dbReference type="InterPro" id="IPR015130">
    <property type="entry name" value="Lys-AminoMut_A"/>
</dbReference>
<dbReference type="Gene3D" id="1.10.8.1000">
    <property type="entry name" value="Ornithine 4,5 aminomutase S component, alpha subunit-like"/>
    <property type="match status" value="1"/>
</dbReference>
<organism evidence="2 3">
    <name type="scientific">Fusibacter bizertensis</name>
    <dbReference type="NCBI Taxonomy" id="1488331"/>
    <lineage>
        <taxon>Bacteria</taxon>
        <taxon>Bacillati</taxon>
        <taxon>Bacillota</taxon>
        <taxon>Clostridia</taxon>
        <taxon>Eubacteriales</taxon>
        <taxon>Eubacteriales Family XII. Incertae Sedis</taxon>
        <taxon>Fusibacter</taxon>
    </lineage>
</organism>
<comment type="caution">
    <text evidence="2">The sequence shown here is derived from an EMBL/GenBank/DDBJ whole genome shotgun (WGS) entry which is preliminary data.</text>
</comment>
<evidence type="ECO:0000313" key="2">
    <source>
        <dbReference type="EMBL" id="MDH8677121.1"/>
    </source>
</evidence>
<dbReference type="Proteomes" id="UP001158045">
    <property type="component" value="Unassembled WGS sequence"/>
</dbReference>
<evidence type="ECO:0000259" key="1">
    <source>
        <dbReference type="Pfam" id="PF16552"/>
    </source>
</evidence>
<name>A0ABT6N9M9_9FIRM</name>
<dbReference type="EMBL" id="JARYZI010000001">
    <property type="protein sequence ID" value="MDH8677121.1"/>
    <property type="molecule type" value="Genomic_DNA"/>
</dbReference>
<keyword evidence="3" id="KW-1185">Reference proteome</keyword>
<reference evidence="2 3" key="1">
    <citation type="submission" date="2023-04" db="EMBL/GenBank/DDBJ databases">
        <title>Fusibacter bizertensis strain WBS, isolated from littoral bottom sediments of the Arctic seas - biochemical and genomic analysis.</title>
        <authorList>
            <person name="Brioukhanov A.L."/>
        </authorList>
    </citation>
    <scope>NUCLEOTIDE SEQUENCE [LARGE SCALE GENOMIC DNA]</scope>
    <source>
        <strain evidence="2 3">WBS</strain>
    </source>
</reference>
<accession>A0ABT6N9M9</accession>
<proteinExistence type="predicted"/>
<feature type="domain" description="D-Lysine 5,6-aminomutase alpha subunit" evidence="1">
    <location>
        <begin position="6"/>
        <end position="120"/>
    </location>
</feature>
<protein>
    <submittedName>
        <fullName evidence="2">Ornithine aminomutase subunit alpha</fullName>
    </submittedName>
</protein>
<evidence type="ECO:0000313" key="3">
    <source>
        <dbReference type="Proteomes" id="UP001158045"/>
    </source>
</evidence>
<sequence>MKGFVRREDDYLKRNQHLVGLTDDELKERFWSLVEEIVDPLLDLAQKNTSPAIERSVLLRMGFSSLEAQPLVDGAIDRGLIGHGVGHVVYKVAKVKNLDIRTAGLELIEGKHWDDAVQIFKGGNK</sequence>
<dbReference type="Pfam" id="PF16552">
    <property type="entry name" value="OAM_alpha"/>
    <property type="match status" value="1"/>
</dbReference>
<dbReference type="SUPFAM" id="SSF51703">
    <property type="entry name" value="Cobalamin (vitamin B12)-dependent enzymes"/>
    <property type="match status" value="1"/>
</dbReference>
<gene>
    <name evidence="2" type="ORF">QE109_03115</name>
</gene>